<keyword evidence="3" id="KW-1185">Reference proteome</keyword>
<protein>
    <recommendedName>
        <fullName evidence="1">DUF7671 domain-containing protein</fullName>
    </recommendedName>
</protein>
<organism evidence="2 3">
    <name type="scientific">Fructilactobacillus ixorae</name>
    <dbReference type="NCBI Taxonomy" id="1750535"/>
    <lineage>
        <taxon>Bacteria</taxon>
        <taxon>Bacillati</taxon>
        <taxon>Bacillota</taxon>
        <taxon>Bacilli</taxon>
        <taxon>Lactobacillales</taxon>
        <taxon>Lactobacillaceae</taxon>
        <taxon>Fructilactobacillus</taxon>
    </lineage>
</organism>
<evidence type="ECO:0000259" key="1">
    <source>
        <dbReference type="Pfam" id="PF24710"/>
    </source>
</evidence>
<gene>
    <name evidence="2" type="ORF">M8332_00685</name>
</gene>
<feature type="domain" description="DUF7671" evidence="1">
    <location>
        <begin position="3"/>
        <end position="98"/>
    </location>
</feature>
<dbReference type="Pfam" id="PF24710">
    <property type="entry name" value="DUF7671"/>
    <property type="match status" value="1"/>
</dbReference>
<dbReference type="EMBL" id="CP097478">
    <property type="protein sequence ID" value="USS93419.1"/>
    <property type="molecule type" value="Genomic_DNA"/>
</dbReference>
<proteinExistence type="predicted"/>
<evidence type="ECO:0000313" key="3">
    <source>
        <dbReference type="Proteomes" id="UP001057532"/>
    </source>
</evidence>
<accession>A0ABY5C5S8</accession>
<reference evidence="2" key="1">
    <citation type="submission" date="2022-05" db="EMBL/GenBank/DDBJ databases">
        <authorList>
            <person name="Oliphant S.A."/>
            <person name="Watson-Haigh N.S."/>
            <person name="Sumby K.M."/>
            <person name="Gardner J.M."/>
            <person name="Jiranek V."/>
        </authorList>
    </citation>
    <scope>NUCLEOTIDE SEQUENCE</scope>
    <source>
        <strain evidence="2">Ru20-1</strain>
    </source>
</reference>
<dbReference type="InterPro" id="IPR056088">
    <property type="entry name" value="DUF7671"/>
</dbReference>
<sequence>MGAQYRVLRLVGVPVVQTVNGQYAIKRDHNQHFKLHEWRIGKHTKGHYQGPGQLFLTEQQMRVAIVAAFEVSFKKRHRYQPMARFLTDGVSAEVIAEAQAQGAQQHLI</sequence>
<name>A0ABY5C5S8_9LACO</name>
<dbReference type="Proteomes" id="UP001057532">
    <property type="component" value="Chromosome"/>
</dbReference>
<evidence type="ECO:0000313" key="2">
    <source>
        <dbReference type="EMBL" id="USS93419.1"/>
    </source>
</evidence>
<dbReference type="RefSeq" id="WP_252780250.1">
    <property type="nucleotide sequence ID" value="NZ_CP097478.1"/>
</dbReference>